<dbReference type="OMA" id="YYFIQMP"/>
<evidence type="ECO:0000256" key="3">
    <source>
        <dbReference type="ARBA" id="ARBA00022679"/>
    </source>
</evidence>
<dbReference type="GO" id="GO:0030170">
    <property type="term" value="F:pyridoxal phosphate binding"/>
    <property type="evidence" value="ECO:0007669"/>
    <property type="project" value="InterPro"/>
</dbReference>
<dbReference type="PANTHER" id="PTHR42790">
    <property type="entry name" value="AMINOTRANSFERASE"/>
    <property type="match status" value="1"/>
</dbReference>
<dbReference type="Proteomes" id="UP000887568">
    <property type="component" value="Unplaced"/>
</dbReference>
<dbReference type="Pfam" id="PF00155">
    <property type="entry name" value="Aminotran_1_2"/>
    <property type="match status" value="1"/>
</dbReference>
<evidence type="ECO:0000256" key="1">
    <source>
        <dbReference type="ARBA" id="ARBA00001933"/>
    </source>
</evidence>
<dbReference type="OrthoDB" id="691673at2759"/>
<dbReference type="InterPro" id="IPR004839">
    <property type="entry name" value="Aminotransferase_I/II_large"/>
</dbReference>
<dbReference type="InterPro" id="IPR050859">
    <property type="entry name" value="Class-I_PLP-dep_aminotransf"/>
</dbReference>
<organism evidence="6 7">
    <name type="scientific">Patiria miniata</name>
    <name type="common">Bat star</name>
    <name type="synonym">Asterina miniata</name>
    <dbReference type="NCBI Taxonomy" id="46514"/>
    <lineage>
        <taxon>Eukaryota</taxon>
        <taxon>Metazoa</taxon>
        <taxon>Echinodermata</taxon>
        <taxon>Eleutherozoa</taxon>
        <taxon>Asterozoa</taxon>
        <taxon>Asteroidea</taxon>
        <taxon>Valvatacea</taxon>
        <taxon>Valvatida</taxon>
        <taxon>Asterinidae</taxon>
        <taxon>Patiria</taxon>
    </lineage>
</organism>
<keyword evidence="2" id="KW-0032">Aminotransferase</keyword>
<dbReference type="Gene3D" id="3.40.640.10">
    <property type="entry name" value="Type I PLP-dependent aspartate aminotransferase-like (Major domain)"/>
    <property type="match status" value="1"/>
</dbReference>
<dbReference type="InterPro" id="IPR015424">
    <property type="entry name" value="PyrdxlP-dep_Trfase"/>
</dbReference>
<evidence type="ECO:0000313" key="6">
    <source>
        <dbReference type="EnsemblMetazoa" id="XP_038055168.1"/>
    </source>
</evidence>
<comment type="cofactor">
    <cofactor evidence="1">
        <name>pyridoxal 5'-phosphate</name>
        <dbReference type="ChEBI" id="CHEBI:597326"/>
    </cofactor>
</comment>
<evidence type="ECO:0000259" key="5">
    <source>
        <dbReference type="Pfam" id="PF00155"/>
    </source>
</evidence>
<dbReference type="InterPro" id="IPR015421">
    <property type="entry name" value="PyrdxlP-dep_Trfase_major"/>
</dbReference>
<dbReference type="RefSeq" id="XP_038055168.1">
    <property type="nucleotide sequence ID" value="XM_038199240.1"/>
</dbReference>
<dbReference type="SUPFAM" id="SSF53383">
    <property type="entry name" value="PLP-dependent transferases"/>
    <property type="match status" value="1"/>
</dbReference>
<sequence>MDYSRFLNALVQEMEPPVIQQIFGSTPLDVDRSSSLGMPNPAIFPFSNATFTLKDGTRMQITEEEMAKALQYGKTKGFSKLLDLLCKMQCEEHRPPTAALGEGPSKMRLLMTPGVQMALLTFGLMCSNGKAPILVNVPSFAIVSAPLISAVSEVLCVDIDADGTNPKSLRENLSRWTPQDAKNPESGIPRILWLNPTCNNPAGVTTSAERRKEIYAIAHEYDLLIVEDDPYYYLQEVMPRVPSYLSLDVDGRVLRFDSFSKIVSPGLRCGYITGPDAIVKKIEYVYMQGTFHTCVMSQMIIYKLLKHWGAAGFEDHVQKTVEFNRRKRLHALAMADKWLIGLAKWNVPPGGMYILFRVYDTGLTSYELNDRLIKLHKVTMAPASGFYSRESQSEGVATLRVSITMADEESMEKAIKGLGKVIQEARNQTKGKK</sequence>
<protein>
    <recommendedName>
        <fullName evidence="5">Aminotransferase class I/classII large domain-containing protein</fullName>
    </recommendedName>
</protein>
<feature type="domain" description="Aminotransferase class I/classII large" evidence="5">
    <location>
        <begin position="64"/>
        <end position="416"/>
    </location>
</feature>
<name>A0A913ZTV0_PATMI</name>
<keyword evidence="3" id="KW-0808">Transferase</keyword>
<dbReference type="CDD" id="cd00609">
    <property type="entry name" value="AAT_like"/>
    <property type="match status" value="1"/>
</dbReference>
<dbReference type="GeneID" id="119727372"/>
<dbReference type="EnsemblMetazoa" id="XM_038199240.1">
    <property type="protein sequence ID" value="XP_038055168.1"/>
    <property type="gene ID" value="LOC119727372"/>
</dbReference>
<keyword evidence="4" id="KW-0663">Pyridoxal phosphate</keyword>
<proteinExistence type="predicted"/>
<keyword evidence="7" id="KW-1185">Reference proteome</keyword>
<evidence type="ECO:0000313" key="7">
    <source>
        <dbReference type="Proteomes" id="UP000887568"/>
    </source>
</evidence>
<dbReference type="GO" id="GO:0016212">
    <property type="term" value="F:kynurenine-oxoglutarate transaminase activity"/>
    <property type="evidence" value="ECO:0007669"/>
    <property type="project" value="TreeGrafter"/>
</dbReference>
<dbReference type="AlphaFoldDB" id="A0A913ZTV0"/>
<dbReference type="GO" id="GO:1901605">
    <property type="term" value="P:alpha-amino acid metabolic process"/>
    <property type="evidence" value="ECO:0007669"/>
    <property type="project" value="TreeGrafter"/>
</dbReference>
<evidence type="ECO:0000256" key="2">
    <source>
        <dbReference type="ARBA" id="ARBA00022576"/>
    </source>
</evidence>
<accession>A0A913ZTV0</accession>
<dbReference type="PANTHER" id="PTHR42790:SF19">
    <property type="entry name" value="KYNURENINE_ALPHA-AMINOADIPATE AMINOTRANSFERASE, MITOCHONDRIAL"/>
    <property type="match status" value="1"/>
</dbReference>
<reference evidence="6" key="1">
    <citation type="submission" date="2022-11" db="UniProtKB">
        <authorList>
            <consortium name="EnsemblMetazoa"/>
        </authorList>
    </citation>
    <scope>IDENTIFICATION</scope>
</reference>
<evidence type="ECO:0000256" key="4">
    <source>
        <dbReference type="ARBA" id="ARBA00022898"/>
    </source>
</evidence>